<evidence type="ECO:0000313" key="2">
    <source>
        <dbReference type="Proteomes" id="UP000038830"/>
    </source>
</evidence>
<dbReference type="Proteomes" id="UP000038830">
    <property type="component" value="Unassembled WGS sequence"/>
</dbReference>
<dbReference type="AlphaFoldDB" id="A0A0H5C666"/>
<organism evidence="1 2">
    <name type="scientific">Cyberlindnera jadinii (strain ATCC 18201 / CBS 1600 / BCRC 20928 / JCM 3617 / NBRC 0987 / NRRL Y-1542)</name>
    <name type="common">Torula yeast</name>
    <name type="synonym">Candida utilis</name>
    <dbReference type="NCBI Taxonomy" id="983966"/>
    <lineage>
        <taxon>Eukaryota</taxon>
        <taxon>Fungi</taxon>
        <taxon>Dikarya</taxon>
        <taxon>Ascomycota</taxon>
        <taxon>Saccharomycotina</taxon>
        <taxon>Saccharomycetes</taxon>
        <taxon>Phaffomycetales</taxon>
        <taxon>Phaffomycetaceae</taxon>
        <taxon>Cyberlindnera</taxon>
    </lineage>
</organism>
<reference evidence="2" key="1">
    <citation type="journal article" date="2015" name="J. Biotechnol.">
        <title>The structure of the Cyberlindnera jadinii genome and its relation to Candida utilis analyzed by the occurrence of single nucleotide polymorphisms.</title>
        <authorList>
            <person name="Rupp O."/>
            <person name="Brinkrolf K."/>
            <person name="Buerth C."/>
            <person name="Kunigo M."/>
            <person name="Schneider J."/>
            <person name="Jaenicke S."/>
            <person name="Goesmann A."/>
            <person name="Puehler A."/>
            <person name="Jaeger K.-E."/>
            <person name="Ernst J.F."/>
        </authorList>
    </citation>
    <scope>NUCLEOTIDE SEQUENCE [LARGE SCALE GENOMIC DNA]</scope>
    <source>
        <strain evidence="2">ATCC 18201 / CBS 1600 / BCRC 20928 / JCM 3617 / NBRC 0987 / NRRL Y-1542</strain>
    </source>
</reference>
<proteinExistence type="predicted"/>
<name>A0A0H5C666_CYBJN</name>
<sequence>MTNSSRPIEFVALPREIHCIIAKHVFYRRSNITAYALTCKRIHRFLQPLLYSTKVLQLSTFEPSKTIDNNTLCKTLLEEPNNAKNVRVMQVKSSSTWLRDNDARGFNTNVSSILPMCTNLVTLYILTDSLPLLFECLRNIPSNVRFLDVILTSRFRNLKRAHLDSLDTTISHNNQLTEFKFKSINSPVAYKNIHPELGHWNWNSDLAYEETGGHRLNVREWRNKWLHLRTQPRATSVCFKIAELLHNFINRSVKWLKVLKIMDIDLAMVFSYGFIPMKTYSLPRFEELRLLEFDSRSMYRIHTWYSSFVEVNKAHRMVLIMYDDMGKSVYYKECGNASISQLDTQGNIVNWTRLDIGSYPHAQILSQLKRTEVDELES</sequence>
<dbReference type="EMBL" id="CDQK01000004">
    <property type="protein sequence ID" value="CEP23551.1"/>
    <property type="molecule type" value="Genomic_DNA"/>
</dbReference>
<evidence type="ECO:0000313" key="1">
    <source>
        <dbReference type="EMBL" id="CEP23551.1"/>
    </source>
</evidence>
<gene>
    <name evidence="1" type="ORF">BN1211_4163</name>
</gene>
<protein>
    <submittedName>
        <fullName evidence="1">Uncharacterized protein</fullName>
    </submittedName>
</protein>
<accession>A0A0H5C666</accession>